<dbReference type="InterPro" id="IPR035965">
    <property type="entry name" value="PAS-like_dom_sf"/>
</dbReference>
<dbReference type="RefSeq" id="WP_193003512.1">
    <property type="nucleotide sequence ID" value="NZ_CP040449.1"/>
</dbReference>
<dbReference type="PROSITE" id="PS50113">
    <property type="entry name" value="PAC"/>
    <property type="match status" value="1"/>
</dbReference>
<dbReference type="InterPro" id="IPR003018">
    <property type="entry name" value="GAF"/>
</dbReference>
<dbReference type="KEGG" id="asim:FE240_04330"/>
<dbReference type="CDD" id="cd01949">
    <property type="entry name" value="GGDEF"/>
    <property type="match status" value="1"/>
</dbReference>
<dbReference type="GO" id="GO:0006355">
    <property type="term" value="P:regulation of DNA-templated transcription"/>
    <property type="evidence" value="ECO:0007669"/>
    <property type="project" value="InterPro"/>
</dbReference>
<dbReference type="InterPro" id="IPR000160">
    <property type="entry name" value="GGDEF_dom"/>
</dbReference>
<comment type="cofactor">
    <cofactor evidence="1">
        <name>Mg(2+)</name>
        <dbReference type="ChEBI" id="CHEBI:18420"/>
    </cofactor>
</comment>
<evidence type="ECO:0000313" key="8">
    <source>
        <dbReference type="Proteomes" id="UP000594034"/>
    </source>
</evidence>
<evidence type="ECO:0000256" key="4">
    <source>
        <dbReference type="SAM" id="MobiDB-lite"/>
    </source>
</evidence>
<dbReference type="InterPro" id="IPR029787">
    <property type="entry name" value="Nucleotide_cyclase"/>
</dbReference>
<dbReference type="SMART" id="SM00267">
    <property type="entry name" value="GGDEF"/>
    <property type="match status" value="1"/>
</dbReference>
<feature type="domain" description="GGDEF" evidence="6">
    <location>
        <begin position="383"/>
        <end position="515"/>
    </location>
</feature>
<dbReference type="InterPro" id="IPR043128">
    <property type="entry name" value="Rev_trsase/Diguanyl_cyclase"/>
</dbReference>
<evidence type="ECO:0000256" key="3">
    <source>
        <dbReference type="ARBA" id="ARBA00034247"/>
    </source>
</evidence>
<feature type="domain" description="PAC" evidence="5">
    <location>
        <begin position="109"/>
        <end position="163"/>
    </location>
</feature>
<dbReference type="PANTHER" id="PTHR45138:SF9">
    <property type="entry name" value="DIGUANYLATE CYCLASE DGCM-RELATED"/>
    <property type="match status" value="1"/>
</dbReference>
<dbReference type="InterPro" id="IPR013767">
    <property type="entry name" value="PAS_fold"/>
</dbReference>
<organism evidence="7 8">
    <name type="scientific">Aeromonas simiae</name>
    <dbReference type="NCBI Taxonomy" id="218936"/>
    <lineage>
        <taxon>Bacteria</taxon>
        <taxon>Pseudomonadati</taxon>
        <taxon>Pseudomonadota</taxon>
        <taxon>Gammaproteobacteria</taxon>
        <taxon>Aeromonadales</taxon>
        <taxon>Aeromonadaceae</taxon>
        <taxon>Aeromonas</taxon>
    </lineage>
</organism>
<dbReference type="FunFam" id="3.30.70.270:FF:000001">
    <property type="entry name" value="Diguanylate cyclase domain protein"/>
    <property type="match status" value="1"/>
</dbReference>
<dbReference type="Pfam" id="PF13185">
    <property type="entry name" value="GAF_2"/>
    <property type="match status" value="1"/>
</dbReference>
<dbReference type="InterPro" id="IPR029016">
    <property type="entry name" value="GAF-like_dom_sf"/>
</dbReference>
<dbReference type="Gene3D" id="3.30.450.20">
    <property type="entry name" value="PAS domain"/>
    <property type="match status" value="1"/>
</dbReference>
<dbReference type="CDD" id="cd00130">
    <property type="entry name" value="PAS"/>
    <property type="match status" value="1"/>
</dbReference>
<feature type="region of interest" description="Disordered" evidence="4">
    <location>
        <begin position="1"/>
        <end position="20"/>
    </location>
</feature>
<evidence type="ECO:0000256" key="2">
    <source>
        <dbReference type="ARBA" id="ARBA00012528"/>
    </source>
</evidence>
<dbReference type="NCBIfam" id="TIGR00254">
    <property type="entry name" value="GGDEF"/>
    <property type="match status" value="1"/>
</dbReference>
<comment type="catalytic activity">
    <reaction evidence="3">
        <text>2 GTP = 3',3'-c-di-GMP + 2 diphosphate</text>
        <dbReference type="Rhea" id="RHEA:24898"/>
        <dbReference type="ChEBI" id="CHEBI:33019"/>
        <dbReference type="ChEBI" id="CHEBI:37565"/>
        <dbReference type="ChEBI" id="CHEBI:58805"/>
        <dbReference type="EC" id="2.7.7.65"/>
    </reaction>
</comment>
<evidence type="ECO:0000313" key="7">
    <source>
        <dbReference type="EMBL" id="QFI53987.1"/>
    </source>
</evidence>
<dbReference type="GO" id="GO:0052621">
    <property type="term" value="F:diguanylate cyclase activity"/>
    <property type="evidence" value="ECO:0007669"/>
    <property type="project" value="UniProtKB-EC"/>
</dbReference>
<dbReference type="EMBL" id="CP040449">
    <property type="protein sequence ID" value="QFI53987.1"/>
    <property type="molecule type" value="Genomic_DNA"/>
</dbReference>
<dbReference type="Gene3D" id="3.30.450.40">
    <property type="match status" value="1"/>
</dbReference>
<keyword evidence="8" id="KW-1185">Reference proteome</keyword>
<reference evidence="7 8" key="1">
    <citation type="submission" date="2019-05" db="EMBL/GenBank/DDBJ databases">
        <title>OXA-830, a novel chromosomally encoded expanded-spectrum class D beta-lactamase in Aeromonas simiae.</title>
        <authorList>
            <person name="Zhou W."/>
            <person name="Chen Q."/>
        </authorList>
    </citation>
    <scope>NUCLEOTIDE SEQUENCE [LARGE SCALE GENOMIC DNA]</scope>
    <source>
        <strain evidence="7 8">A6</strain>
    </source>
</reference>
<proteinExistence type="predicted"/>
<sequence>MDNPQKVPIPPPSHALIGDDPALSLTSKTIGDAPSLDELKARLVAIERSHGVIEFTAEGIITRVNDHYLKLTDYPREALLGQHHSLLCPPDYVASDEYRLFWQRLRQGQPCSGRFLRRGHQGRHYWIQASYTPLIGGDGRVSRIVKYAHDVTQNVETEQKVLRQGQLLDIMLSAQDGFLLDHNLAGACDKLFSRLLGVTESEFGFIGIVQGSGEQTCLYLPSISNLSWDERTRAWYEQQSRTRGGLIFSNLNNLFGHVVTHNTTVCTNHPSSHPASRGFPPGHPQLHSFLGIPVTYGGKAIGMIALANRQQGYDESVIQLLEPLVATLGTLIHARTLEDERNRMESALRFSAGHDFLTQLPNRSLFFEQASALFAGPHRRKAGRHCLALLDIDHFKRINDEHGHLVGDAVLKELARLLQETLREQDLVARVGGEEFAVLLHDVTLANAYQTLERLRKEVDGHPFCHESRLLHLTISAGVTPYHPTLTSVDDWLQEADHLLYCAKHKGRNRVESQP</sequence>
<dbReference type="EC" id="2.7.7.65" evidence="2"/>
<dbReference type="Pfam" id="PF00990">
    <property type="entry name" value="GGDEF"/>
    <property type="match status" value="1"/>
</dbReference>
<evidence type="ECO:0000256" key="1">
    <source>
        <dbReference type="ARBA" id="ARBA00001946"/>
    </source>
</evidence>
<name>A0A5J6WUU2_9GAMM</name>
<gene>
    <name evidence="7" type="ORF">FE240_04330</name>
</gene>
<dbReference type="InterPro" id="IPR000014">
    <property type="entry name" value="PAS"/>
</dbReference>
<dbReference type="Gene3D" id="3.30.70.270">
    <property type="match status" value="1"/>
</dbReference>
<evidence type="ECO:0000259" key="6">
    <source>
        <dbReference type="PROSITE" id="PS50887"/>
    </source>
</evidence>
<dbReference type="NCBIfam" id="TIGR00229">
    <property type="entry name" value="sensory_box"/>
    <property type="match status" value="1"/>
</dbReference>
<dbReference type="Pfam" id="PF00989">
    <property type="entry name" value="PAS"/>
    <property type="match status" value="1"/>
</dbReference>
<dbReference type="Proteomes" id="UP000594034">
    <property type="component" value="Chromosome"/>
</dbReference>
<dbReference type="SUPFAM" id="SSF55785">
    <property type="entry name" value="PYP-like sensor domain (PAS domain)"/>
    <property type="match status" value="1"/>
</dbReference>
<dbReference type="SUPFAM" id="SSF55073">
    <property type="entry name" value="Nucleotide cyclase"/>
    <property type="match status" value="1"/>
</dbReference>
<protein>
    <recommendedName>
        <fullName evidence="2">diguanylate cyclase</fullName>
        <ecNumber evidence="2">2.7.7.65</ecNumber>
    </recommendedName>
</protein>
<dbReference type="SUPFAM" id="SSF55781">
    <property type="entry name" value="GAF domain-like"/>
    <property type="match status" value="1"/>
</dbReference>
<dbReference type="InterPro" id="IPR050469">
    <property type="entry name" value="Diguanylate_Cyclase"/>
</dbReference>
<dbReference type="AlphaFoldDB" id="A0A5J6WUU2"/>
<evidence type="ECO:0000259" key="5">
    <source>
        <dbReference type="PROSITE" id="PS50113"/>
    </source>
</evidence>
<dbReference type="PROSITE" id="PS50887">
    <property type="entry name" value="GGDEF"/>
    <property type="match status" value="1"/>
</dbReference>
<dbReference type="InterPro" id="IPR000700">
    <property type="entry name" value="PAS-assoc_C"/>
</dbReference>
<dbReference type="PANTHER" id="PTHR45138">
    <property type="entry name" value="REGULATORY COMPONENTS OF SENSORY TRANSDUCTION SYSTEM"/>
    <property type="match status" value="1"/>
</dbReference>
<accession>A0A5J6WUU2</accession>
<dbReference type="SMART" id="SM00065">
    <property type="entry name" value="GAF"/>
    <property type="match status" value="1"/>
</dbReference>